<evidence type="ECO:0000313" key="2">
    <source>
        <dbReference type="Proteomes" id="UP000823612"/>
    </source>
</evidence>
<reference evidence="1" key="1">
    <citation type="submission" date="2020-10" db="EMBL/GenBank/DDBJ databases">
        <authorList>
            <person name="Gilroy R."/>
        </authorList>
    </citation>
    <scope>NUCLEOTIDE SEQUENCE</scope>
    <source>
        <strain evidence="1">2889</strain>
    </source>
</reference>
<protein>
    <submittedName>
        <fullName evidence="1">Uncharacterized protein</fullName>
    </submittedName>
</protein>
<reference evidence="1" key="2">
    <citation type="journal article" date="2021" name="PeerJ">
        <title>Extensive microbial diversity within the chicken gut microbiome revealed by metagenomics and culture.</title>
        <authorList>
            <person name="Gilroy R."/>
            <person name="Ravi A."/>
            <person name="Getino M."/>
            <person name="Pursley I."/>
            <person name="Horton D.L."/>
            <person name="Alikhan N.F."/>
            <person name="Baker D."/>
            <person name="Gharbi K."/>
            <person name="Hall N."/>
            <person name="Watson M."/>
            <person name="Adriaenssens E.M."/>
            <person name="Foster-Nyarko E."/>
            <person name="Jarju S."/>
            <person name="Secka A."/>
            <person name="Antonio M."/>
            <person name="Oren A."/>
            <person name="Chaudhuri R.R."/>
            <person name="La Ragione R."/>
            <person name="Hildebrand F."/>
            <person name="Pallen M.J."/>
        </authorList>
    </citation>
    <scope>NUCLEOTIDE SEQUENCE</scope>
    <source>
        <strain evidence="1">2889</strain>
    </source>
</reference>
<dbReference type="EMBL" id="JADIMZ010000130">
    <property type="protein sequence ID" value="MBO8433371.1"/>
    <property type="molecule type" value="Genomic_DNA"/>
</dbReference>
<comment type="caution">
    <text evidence="1">The sequence shown here is derived from an EMBL/GenBank/DDBJ whole genome shotgun (WGS) entry which is preliminary data.</text>
</comment>
<accession>A0A9D9H1X8</accession>
<name>A0A9D9H1X8_9BACT</name>
<organism evidence="1 2">
    <name type="scientific">Candidatus Pullibacteroides excrementavium</name>
    <dbReference type="NCBI Taxonomy" id="2840905"/>
    <lineage>
        <taxon>Bacteria</taxon>
        <taxon>Pseudomonadati</taxon>
        <taxon>Bacteroidota</taxon>
        <taxon>Bacteroidia</taxon>
        <taxon>Bacteroidales</taxon>
        <taxon>Candidatus Pullibacteroides</taxon>
    </lineage>
</organism>
<dbReference type="Proteomes" id="UP000823612">
    <property type="component" value="Unassembled WGS sequence"/>
</dbReference>
<dbReference type="AlphaFoldDB" id="A0A9D9H1X8"/>
<proteinExistence type="predicted"/>
<evidence type="ECO:0000313" key="1">
    <source>
        <dbReference type="EMBL" id="MBO8433371.1"/>
    </source>
</evidence>
<sequence>MLDVKHTSDGDLDFSTGDVRYDTSDYQHQKDILLSQKGYYKEHPELGADLLGHVNETDMEDLLRTVKKEFAADGMTVSKVSVNAIGELETDARYEDD</sequence>
<gene>
    <name evidence="1" type="ORF">IAB08_08795</name>
</gene>